<keyword evidence="1" id="KW-0812">Transmembrane</keyword>
<feature type="transmembrane region" description="Helical" evidence="1">
    <location>
        <begin position="120"/>
        <end position="139"/>
    </location>
</feature>
<dbReference type="STRING" id="1886670.PTI45_00675"/>
<name>A0A1E3LAD3_9BACL</name>
<dbReference type="Proteomes" id="UP000094578">
    <property type="component" value="Unassembled WGS sequence"/>
</dbReference>
<feature type="transmembrane region" description="Helical" evidence="1">
    <location>
        <begin position="293"/>
        <end position="311"/>
    </location>
</feature>
<evidence type="ECO:0008006" key="4">
    <source>
        <dbReference type="Google" id="ProtNLM"/>
    </source>
</evidence>
<dbReference type="EMBL" id="MDER01000027">
    <property type="protein sequence ID" value="ODP29900.1"/>
    <property type="molecule type" value="Genomic_DNA"/>
</dbReference>
<keyword evidence="1" id="KW-1133">Transmembrane helix</keyword>
<keyword evidence="3" id="KW-1185">Reference proteome</keyword>
<dbReference type="PATRIC" id="fig|1886670.3.peg.692"/>
<accession>A0A1E3LAD3</accession>
<evidence type="ECO:0000313" key="3">
    <source>
        <dbReference type="Proteomes" id="UP000094578"/>
    </source>
</evidence>
<dbReference type="RefSeq" id="WP_069326138.1">
    <property type="nucleotide sequence ID" value="NZ_MDER01000027.1"/>
</dbReference>
<feature type="transmembrane region" description="Helical" evidence="1">
    <location>
        <begin position="350"/>
        <end position="371"/>
    </location>
</feature>
<feature type="transmembrane region" description="Helical" evidence="1">
    <location>
        <begin position="193"/>
        <end position="214"/>
    </location>
</feature>
<comment type="caution">
    <text evidence="2">The sequence shown here is derived from an EMBL/GenBank/DDBJ whole genome shotgun (WGS) entry which is preliminary data.</text>
</comment>
<proteinExistence type="predicted"/>
<keyword evidence="1" id="KW-0472">Membrane</keyword>
<organism evidence="2 3">
    <name type="scientific">Paenibacillus nuruki</name>
    <dbReference type="NCBI Taxonomy" id="1886670"/>
    <lineage>
        <taxon>Bacteria</taxon>
        <taxon>Bacillati</taxon>
        <taxon>Bacillota</taxon>
        <taxon>Bacilli</taxon>
        <taxon>Bacillales</taxon>
        <taxon>Paenibacillaceae</taxon>
        <taxon>Paenibacillus</taxon>
    </lineage>
</organism>
<feature type="transmembrane region" description="Helical" evidence="1">
    <location>
        <begin position="48"/>
        <end position="68"/>
    </location>
</feature>
<sequence length="389" mass="45138">MKKIIFLLSTFALIFILPLLGSLAKWDGLPPGYGVFPVQNNVQDPGFNLIYFIGACCIAAFILIFLLFPRLFGFKKEKIVRVAKTSVPFPIWFWAAFPILLICWFIIWSRAGFVSLLEPYTFVPLWWAFILILDGIVYKRNNGVSLLSSKLYIMQLLAIVSCFSWFAFEYLNFFVMENWYYPNKDVFSNFGNIFWFALSYTTVLPAIIEWYLLLQTFPSLKKRYSNGPKIHLNKPLLIAFYIVGLILAFAMGYFPFELFFVLWVALVPMLSAAMGLIGFWTPFTSIKNGNWSPLLLIAIATVANGFFWEMWNFGSEWFNQGIPVNPNYWKYSVPYLDKIHIFSEMPILGYFGYLFFGVNCWIIWLTGAYVFKFDPNFEIVGTGDKAREH</sequence>
<reference evidence="2 3" key="1">
    <citation type="submission" date="2016-08" db="EMBL/GenBank/DDBJ databases">
        <title>Genome sequencing of Paenibacillus sp. TI45-13ar, isolated from Korean traditional nuruk.</title>
        <authorList>
            <person name="Kim S.-J."/>
        </authorList>
    </citation>
    <scope>NUCLEOTIDE SEQUENCE [LARGE SCALE GENOMIC DNA]</scope>
    <source>
        <strain evidence="2 3">TI45-13ar</strain>
    </source>
</reference>
<feature type="transmembrane region" description="Helical" evidence="1">
    <location>
        <begin position="260"/>
        <end position="281"/>
    </location>
</feature>
<protein>
    <recommendedName>
        <fullName evidence="4">Small-conductance mechanosensitive channel</fullName>
    </recommendedName>
</protein>
<feature type="transmembrane region" description="Helical" evidence="1">
    <location>
        <begin position="89"/>
        <end position="108"/>
    </location>
</feature>
<dbReference type="AlphaFoldDB" id="A0A1E3LAD3"/>
<evidence type="ECO:0000256" key="1">
    <source>
        <dbReference type="SAM" id="Phobius"/>
    </source>
</evidence>
<feature type="transmembrane region" description="Helical" evidence="1">
    <location>
        <begin position="235"/>
        <end position="254"/>
    </location>
</feature>
<evidence type="ECO:0000313" key="2">
    <source>
        <dbReference type="EMBL" id="ODP29900.1"/>
    </source>
</evidence>
<gene>
    <name evidence="2" type="ORF">PTI45_00675</name>
</gene>
<feature type="transmembrane region" description="Helical" evidence="1">
    <location>
        <begin position="151"/>
        <end position="173"/>
    </location>
</feature>